<evidence type="ECO:0000313" key="1">
    <source>
        <dbReference type="EMBL" id="CAK9027894.1"/>
    </source>
</evidence>
<dbReference type="PANTHER" id="PTHR15495:SF7">
    <property type="entry name" value="GPI INOSITOL-DEACYLASE"/>
    <property type="match status" value="1"/>
</dbReference>
<dbReference type="Pfam" id="PF07819">
    <property type="entry name" value="PGAP1"/>
    <property type="match status" value="1"/>
</dbReference>
<dbReference type="Gene3D" id="3.40.50.1820">
    <property type="entry name" value="alpha/beta hydrolase"/>
    <property type="match status" value="1"/>
</dbReference>
<sequence length="829" mass="90991">MWLVELISFLFAGLGAFCAFGPYHDDRTWNLIRNSANFHVITMPSQEPTHFGLYALGEAKPTKTAPVILFVPGHGGSWKQGINLCAYLAKEDPVHFYTLDFHASASALHWSVLSAQAAFTKAAIQRLGQLHTGPKLVLGHSMGGLVAVEALRRLSQVERPVDGLFLISTPLESHPLLLDPRFAIEASNLSCSIVSVSGGATDPLVPMKTTRLRNAHFIPLPAARDVYSSFSHVNLLFSRHSLHFLSRILRTGPSEGPWSNLLGRPTAATRVSAPAQENASFVEPGAAVPFDRLAKVQLFRPMTGGIFSFLLMEEPQAIQRHPERTSRGETFDATDVLNCSETAVSWQDQEAGWYQVPVIEMQFPAKVCLYQLRETALVALLRPKRKKRLRRTAWAHWHADPLQDQAALPCGSRSAMGALGSWLQMLFQPLHCELPAGRALVTRMVLPLPQLPMLPVDLRIVKVSPSEATFGWQPPLVLTMAHPEVRVAALRLEVDQSEPPSQWASESRDAREVFAPRSTELSEDFSIFVIGHPSLTVTIEVQSNAYSMLAEWMRTQRFHAWLGACSCLSAADLVGARWAQWTFLAAWLITTLLLEPIFEGPSEMLPSLRVFNSFLAVGLALLSRRCAKVVSRCRRWGSQPRQGAWRQAILVFVALMLLASIQPAGCVLLLAIASAYNADPKAPGLASVLLGPYLLCHLPSIILAVWLLLGQQREASAPHLQRSFDKAFQSSQHVASLWADSWILEGRADLHPGFRPALGLLCPAAALSCCMAGRGAVSSVGFAALMLMISVAVTIYAATSSSRLWWACQPVLAAHLVPLILPRTQAKDE</sequence>
<dbReference type="Proteomes" id="UP001642464">
    <property type="component" value="Unassembled WGS sequence"/>
</dbReference>
<comment type="caution">
    <text evidence="1">The sequence shown here is derived from an EMBL/GenBank/DDBJ whole genome shotgun (WGS) entry which is preliminary data.</text>
</comment>
<keyword evidence="2" id="KW-1185">Reference proteome</keyword>
<dbReference type="InterPro" id="IPR029058">
    <property type="entry name" value="AB_hydrolase_fold"/>
</dbReference>
<organism evidence="1 2">
    <name type="scientific">Durusdinium trenchii</name>
    <dbReference type="NCBI Taxonomy" id="1381693"/>
    <lineage>
        <taxon>Eukaryota</taxon>
        <taxon>Sar</taxon>
        <taxon>Alveolata</taxon>
        <taxon>Dinophyceae</taxon>
        <taxon>Suessiales</taxon>
        <taxon>Symbiodiniaceae</taxon>
        <taxon>Durusdinium</taxon>
    </lineage>
</organism>
<accession>A0ABP0KPN8</accession>
<dbReference type="InterPro" id="IPR012908">
    <property type="entry name" value="PGAP1-ab_dom-like"/>
</dbReference>
<reference evidence="1 2" key="1">
    <citation type="submission" date="2024-02" db="EMBL/GenBank/DDBJ databases">
        <authorList>
            <person name="Chen Y."/>
            <person name="Shah S."/>
            <person name="Dougan E. K."/>
            <person name="Thang M."/>
            <person name="Chan C."/>
        </authorList>
    </citation>
    <scope>NUCLEOTIDE SEQUENCE [LARGE SCALE GENOMIC DNA]</scope>
</reference>
<dbReference type="SUPFAM" id="SSF53474">
    <property type="entry name" value="alpha/beta-Hydrolases"/>
    <property type="match status" value="1"/>
</dbReference>
<proteinExistence type="predicted"/>
<evidence type="ECO:0000313" key="2">
    <source>
        <dbReference type="Proteomes" id="UP001642464"/>
    </source>
</evidence>
<dbReference type="EMBL" id="CAXAMM010012091">
    <property type="protein sequence ID" value="CAK9027894.1"/>
    <property type="molecule type" value="Genomic_DNA"/>
</dbReference>
<gene>
    <name evidence="1" type="ORF">SCF082_LOCUS18134</name>
</gene>
<dbReference type="InterPro" id="IPR039529">
    <property type="entry name" value="PGAP1/BST1"/>
</dbReference>
<protein>
    <submittedName>
        <fullName evidence="1">GPI inositol-deacylase (Post-GPI attachment to proteins factor 1)</fullName>
    </submittedName>
</protein>
<name>A0ABP0KPN8_9DINO</name>
<dbReference type="PANTHER" id="PTHR15495">
    <property type="entry name" value="NEGATIVE REGULATOR OF VESICLE FORMATION-RELATED"/>
    <property type="match status" value="1"/>
</dbReference>